<evidence type="ECO:0000256" key="11">
    <source>
        <dbReference type="ARBA" id="ARBA00022840"/>
    </source>
</evidence>
<evidence type="ECO:0000256" key="5">
    <source>
        <dbReference type="ARBA" id="ARBA00022553"/>
    </source>
</evidence>
<evidence type="ECO:0000256" key="7">
    <source>
        <dbReference type="ARBA" id="ARBA00022694"/>
    </source>
</evidence>
<comment type="caution">
    <text evidence="20">The sequence shown here is derived from an EMBL/GenBank/DDBJ whole genome shotgun (WGS) entry which is preliminary data.</text>
</comment>
<dbReference type="FunFam" id="3.30.200.20:FF:000201">
    <property type="entry name" value="TP53-regulating kinase isoform X1"/>
    <property type="match status" value="1"/>
</dbReference>
<dbReference type="InterPro" id="IPR008266">
    <property type="entry name" value="Tyr_kinase_AS"/>
</dbReference>
<comment type="catalytic activity">
    <reaction evidence="13">
        <text>L-threonyl-[protein] + ATP = O-phospho-L-threonyl-[protein] + ADP + H(+)</text>
        <dbReference type="Rhea" id="RHEA:46608"/>
        <dbReference type="Rhea" id="RHEA-COMP:11060"/>
        <dbReference type="Rhea" id="RHEA-COMP:11605"/>
        <dbReference type="ChEBI" id="CHEBI:15378"/>
        <dbReference type="ChEBI" id="CHEBI:30013"/>
        <dbReference type="ChEBI" id="CHEBI:30616"/>
        <dbReference type="ChEBI" id="CHEBI:61977"/>
        <dbReference type="ChEBI" id="CHEBI:456216"/>
        <dbReference type="EC" id="2.7.11.1"/>
    </reaction>
</comment>
<dbReference type="InterPro" id="IPR022495">
    <property type="entry name" value="Bud32"/>
</dbReference>
<accession>A0A0P5FEP4</accession>
<organism evidence="20 21">
    <name type="scientific">Daphnia magna</name>
    <dbReference type="NCBI Taxonomy" id="35525"/>
    <lineage>
        <taxon>Eukaryota</taxon>
        <taxon>Metazoa</taxon>
        <taxon>Ecdysozoa</taxon>
        <taxon>Arthropoda</taxon>
        <taxon>Crustacea</taxon>
        <taxon>Branchiopoda</taxon>
        <taxon>Diplostraca</taxon>
        <taxon>Cladocera</taxon>
        <taxon>Anomopoda</taxon>
        <taxon>Daphniidae</taxon>
        <taxon>Daphnia</taxon>
    </lineage>
</organism>
<dbReference type="GO" id="GO:0004674">
    <property type="term" value="F:protein serine/threonine kinase activity"/>
    <property type="evidence" value="ECO:0007669"/>
    <property type="project" value="UniProtKB-KW"/>
</dbReference>
<keyword evidence="8" id="KW-0547">Nucleotide-binding</keyword>
<evidence type="ECO:0000256" key="16">
    <source>
        <dbReference type="ARBA" id="ARBA00062157"/>
    </source>
</evidence>
<dbReference type="GO" id="GO:0005634">
    <property type="term" value="C:nucleus"/>
    <property type="evidence" value="ECO:0007669"/>
    <property type="project" value="UniProtKB-SubCell"/>
</dbReference>
<dbReference type="InterPro" id="IPR018934">
    <property type="entry name" value="RIO_dom"/>
</dbReference>
<sequence length="221" mass="25090">MNMKEQPYVLIKQGSEAKIYSGSFHGKPCIVKERFPKRYRHPHLDREISTQRLKNEVRSLVRCRLAGVHAPTVYCVNMELNHIMMEHIVDGVTVKDYIKDPTSKSNLDNLASTIGATIGLLHSQNIIHGDLTTSNMLIRSGDISKLTMIDFGLSFIDHSAEDKGVDLYVLERAMLSTHPNSEPLFEIILKSYLKTNKKDGKETLKKLDEIRLRGRKRSMAG</sequence>
<dbReference type="PANTHER" id="PTHR12209">
    <property type="entry name" value="NON-SPECIFIC SERINE/THREONINE PROTEIN KINASE"/>
    <property type="match status" value="1"/>
</dbReference>
<dbReference type="PROSITE" id="PS50011">
    <property type="entry name" value="PROTEIN_KINASE_DOM"/>
    <property type="match status" value="1"/>
</dbReference>
<dbReference type="EC" id="2.7.11.1" evidence="3"/>
<comment type="catalytic activity">
    <reaction evidence="14">
        <text>L-seryl-[protein] + ATP = O-phospho-L-seryl-[protein] + ADP + H(+)</text>
        <dbReference type="Rhea" id="RHEA:17989"/>
        <dbReference type="Rhea" id="RHEA-COMP:9863"/>
        <dbReference type="Rhea" id="RHEA-COMP:11604"/>
        <dbReference type="ChEBI" id="CHEBI:15378"/>
        <dbReference type="ChEBI" id="CHEBI:29999"/>
        <dbReference type="ChEBI" id="CHEBI:30616"/>
        <dbReference type="ChEBI" id="CHEBI:83421"/>
        <dbReference type="ChEBI" id="CHEBI:456216"/>
        <dbReference type="EC" id="2.7.11.1"/>
    </reaction>
</comment>
<protein>
    <recommendedName>
        <fullName evidence="3">non-specific serine/threonine protein kinase</fullName>
        <ecNumber evidence="3">2.7.11.1</ecNumber>
    </recommendedName>
    <alternativeName>
        <fullName evidence="17">Nori-2</fullName>
    </alternativeName>
    <alternativeName>
        <fullName evidence="18">TP53-regulating kinase</fullName>
    </alternativeName>
    <alternativeName>
        <fullName evidence="19">p53-related protein kinase</fullName>
    </alternativeName>
</protein>
<dbReference type="GO" id="GO:0070525">
    <property type="term" value="P:tRNA threonylcarbamoyladenosine metabolic process"/>
    <property type="evidence" value="ECO:0007669"/>
    <property type="project" value="TreeGrafter"/>
</dbReference>
<dbReference type="Gene3D" id="1.10.510.10">
    <property type="entry name" value="Transferase(Phosphotransferase) domain 1"/>
    <property type="match status" value="1"/>
</dbReference>
<dbReference type="PANTHER" id="PTHR12209:SF0">
    <property type="entry name" value="EKC_KEOPS COMPLEX SUBUNIT TP53RK"/>
    <property type="match status" value="1"/>
</dbReference>
<dbReference type="Pfam" id="PF01163">
    <property type="entry name" value="RIO1"/>
    <property type="match status" value="1"/>
</dbReference>
<dbReference type="GO" id="GO:0000408">
    <property type="term" value="C:EKC/KEOPS complex"/>
    <property type="evidence" value="ECO:0007669"/>
    <property type="project" value="UniProtKB-ARBA"/>
</dbReference>
<keyword evidence="10" id="KW-0378">Hydrolase</keyword>
<dbReference type="Gene3D" id="3.30.200.20">
    <property type="entry name" value="Phosphorylase Kinase, domain 1"/>
    <property type="match status" value="1"/>
</dbReference>
<keyword evidence="12" id="KW-0539">Nucleus</keyword>
<dbReference type="AlphaFoldDB" id="A0A0P5FEP4"/>
<dbReference type="EMBL" id="LRGB01000024">
    <property type="protein sequence ID" value="KZS21784.1"/>
    <property type="molecule type" value="Genomic_DNA"/>
</dbReference>
<evidence type="ECO:0000256" key="6">
    <source>
        <dbReference type="ARBA" id="ARBA00022679"/>
    </source>
</evidence>
<evidence type="ECO:0000256" key="4">
    <source>
        <dbReference type="ARBA" id="ARBA00022527"/>
    </source>
</evidence>
<keyword evidence="21" id="KW-1185">Reference proteome</keyword>
<evidence type="ECO:0000256" key="3">
    <source>
        <dbReference type="ARBA" id="ARBA00012513"/>
    </source>
</evidence>
<comment type="subcellular location">
    <subcellularLocation>
        <location evidence="1">Nucleus</location>
    </subcellularLocation>
</comment>
<evidence type="ECO:0000256" key="18">
    <source>
        <dbReference type="ARBA" id="ARBA00080585"/>
    </source>
</evidence>
<keyword evidence="6" id="KW-0808">Transferase</keyword>
<proteinExistence type="inferred from homology"/>
<name>A0A0P5FEP4_9CRUS</name>
<reference evidence="20 21" key="1">
    <citation type="submission" date="2016-03" db="EMBL/GenBank/DDBJ databases">
        <title>EvidentialGene: Evidence-directed Construction of Genes on Genomes.</title>
        <authorList>
            <person name="Gilbert D.G."/>
            <person name="Choi J.-H."/>
            <person name="Mockaitis K."/>
            <person name="Colbourne J."/>
            <person name="Pfrender M."/>
        </authorList>
    </citation>
    <scope>NUCLEOTIDE SEQUENCE [LARGE SCALE GENOMIC DNA]</scope>
    <source>
        <strain evidence="20 21">Xinb3</strain>
        <tissue evidence="20">Complete organism</tissue>
    </source>
</reference>
<dbReference type="Proteomes" id="UP000076858">
    <property type="component" value="Unassembled WGS sequence"/>
</dbReference>
<comment type="similarity">
    <text evidence="2">Belongs to the protein kinase superfamily. BUD32 family.</text>
</comment>
<evidence type="ECO:0000256" key="17">
    <source>
        <dbReference type="ARBA" id="ARBA00079584"/>
    </source>
</evidence>
<comment type="function">
    <text evidence="15">Component of the EKC/KEOPS complex that is required for the formation of a threonylcarbamoyl group on adenosine at position 37 (t(6)A37) in tRNAs that read codons beginning with adenine. The complex is probably involved in the transfer of the threonylcarbamoyl moiety of threonylcarbamoyl-AMP (TC-AMP) to the N6 group of A37. TP53RK has ATPase activity in the context of the EKC/KEOPS complex and likely plays a supporting role to the catalytic subunit OSGEP. Atypical protein kinase that phosphorylates 'Ser-15' of p53/TP53 protein and may therefore participate in its activation.</text>
</comment>
<evidence type="ECO:0000256" key="19">
    <source>
        <dbReference type="ARBA" id="ARBA00081359"/>
    </source>
</evidence>
<dbReference type="FunFam" id="1.10.510.10:FF:000323">
    <property type="entry name" value="TP53-regulating kinase, putative"/>
    <property type="match status" value="1"/>
</dbReference>
<keyword evidence="5" id="KW-0597">Phosphoprotein</keyword>
<evidence type="ECO:0000256" key="2">
    <source>
        <dbReference type="ARBA" id="ARBA00010630"/>
    </source>
</evidence>
<evidence type="ECO:0000256" key="15">
    <source>
        <dbReference type="ARBA" id="ARBA00056624"/>
    </source>
</evidence>
<gene>
    <name evidence="20" type="ORF">APZ42_011819</name>
</gene>
<evidence type="ECO:0000256" key="8">
    <source>
        <dbReference type="ARBA" id="ARBA00022741"/>
    </source>
</evidence>
<dbReference type="InterPro" id="IPR011009">
    <property type="entry name" value="Kinase-like_dom_sf"/>
</dbReference>
<dbReference type="GO" id="GO:0016787">
    <property type="term" value="F:hydrolase activity"/>
    <property type="evidence" value="ECO:0007669"/>
    <property type="project" value="UniProtKB-KW"/>
</dbReference>
<evidence type="ECO:0000313" key="21">
    <source>
        <dbReference type="Proteomes" id="UP000076858"/>
    </source>
</evidence>
<evidence type="ECO:0000313" key="20">
    <source>
        <dbReference type="EMBL" id="KZS21784.1"/>
    </source>
</evidence>
<keyword evidence="11" id="KW-0067">ATP-binding</keyword>
<comment type="subunit">
    <text evidence="16">Component of the EKC/KEOPS complex composed of at least GON7, TP53RK, TPRKB, OSGEP and LAGE3; the whole complex dimerizes.</text>
</comment>
<dbReference type="GO" id="GO:0005524">
    <property type="term" value="F:ATP binding"/>
    <property type="evidence" value="ECO:0007669"/>
    <property type="project" value="UniProtKB-KW"/>
</dbReference>
<dbReference type="SUPFAM" id="SSF56112">
    <property type="entry name" value="Protein kinase-like (PK-like)"/>
    <property type="match status" value="1"/>
</dbReference>
<dbReference type="GO" id="GO:0008033">
    <property type="term" value="P:tRNA processing"/>
    <property type="evidence" value="ECO:0007669"/>
    <property type="project" value="UniProtKB-KW"/>
</dbReference>
<keyword evidence="4" id="KW-0723">Serine/threonine-protein kinase</keyword>
<dbReference type="STRING" id="35525.A0A0P5FEP4"/>
<dbReference type="GO" id="GO:0005829">
    <property type="term" value="C:cytosol"/>
    <property type="evidence" value="ECO:0007669"/>
    <property type="project" value="TreeGrafter"/>
</dbReference>
<evidence type="ECO:0000256" key="1">
    <source>
        <dbReference type="ARBA" id="ARBA00004123"/>
    </source>
</evidence>
<keyword evidence="7" id="KW-0819">tRNA processing</keyword>
<dbReference type="PROSITE" id="PS00109">
    <property type="entry name" value="PROTEIN_KINASE_TYR"/>
    <property type="match status" value="1"/>
</dbReference>
<dbReference type="OrthoDB" id="3399at2759"/>
<evidence type="ECO:0000256" key="14">
    <source>
        <dbReference type="ARBA" id="ARBA00048679"/>
    </source>
</evidence>
<evidence type="ECO:0000256" key="10">
    <source>
        <dbReference type="ARBA" id="ARBA00022801"/>
    </source>
</evidence>
<dbReference type="NCBIfam" id="TIGR03724">
    <property type="entry name" value="arch_bud32"/>
    <property type="match status" value="1"/>
</dbReference>
<evidence type="ECO:0000256" key="9">
    <source>
        <dbReference type="ARBA" id="ARBA00022777"/>
    </source>
</evidence>
<evidence type="ECO:0000256" key="13">
    <source>
        <dbReference type="ARBA" id="ARBA00047899"/>
    </source>
</evidence>
<keyword evidence="9 20" id="KW-0418">Kinase</keyword>
<evidence type="ECO:0000256" key="12">
    <source>
        <dbReference type="ARBA" id="ARBA00023242"/>
    </source>
</evidence>
<dbReference type="InterPro" id="IPR000719">
    <property type="entry name" value="Prot_kinase_dom"/>
</dbReference>